<name>A0AAV9Y2V6_9CRYT</name>
<dbReference type="SUPFAM" id="SSF52087">
    <property type="entry name" value="CRAL/TRIO domain"/>
    <property type="match status" value="1"/>
</dbReference>
<sequence>MNKIYEYNKENKYSTIKLINENKKRILIYNIKKVLSSGVGLKFDKQPAYYIKISDLNLKIIMNKVSIFELRQLIVWELERVMSYFSKLSIIEKKFVSHISIVLDFSNMEIYSCKFEFQLFMNLLGEIIENYSPLIINTVIIHMIKSLKENVWCCIEPIIEYIRNGNITALFTDKNSELWDILKSINPVDFHSRGGFINNTCLYPVCGKSKVIPNYDILIPNDYYSLDNYMLETYKEFFLSLKPKLSTKKFINECMTIESDLINKSYWVEEQKEIINDEEIKEFVC</sequence>
<reference evidence="1 2" key="1">
    <citation type="submission" date="2023-10" db="EMBL/GenBank/DDBJ databases">
        <title>Comparative genomics analysis reveals potential genetic determinants of host preference in Cryptosporidium xiaoi.</title>
        <authorList>
            <person name="Xiao L."/>
            <person name="Li J."/>
        </authorList>
    </citation>
    <scope>NUCLEOTIDE SEQUENCE [LARGE SCALE GENOMIC DNA]</scope>
    <source>
        <strain evidence="1 2">52996</strain>
    </source>
</reference>
<proteinExistence type="predicted"/>
<dbReference type="EMBL" id="JAWDEY010000001">
    <property type="protein sequence ID" value="KAK6591179.1"/>
    <property type="molecule type" value="Genomic_DNA"/>
</dbReference>
<evidence type="ECO:0008006" key="3">
    <source>
        <dbReference type="Google" id="ProtNLM"/>
    </source>
</evidence>
<dbReference type="Gene3D" id="3.40.525.10">
    <property type="entry name" value="CRAL-TRIO lipid binding domain"/>
    <property type="match status" value="1"/>
</dbReference>
<evidence type="ECO:0000313" key="2">
    <source>
        <dbReference type="Proteomes" id="UP001311799"/>
    </source>
</evidence>
<dbReference type="InterPro" id="IPR036865">
    <property type="entry name" value="CRAL-TRIO_dom_sf"/>
</dbReference>
<dbReference type="AlphaFoldDB" id="A0AAV9Y2V6"/>
<dbReference type="Proteomes" id="UP001311799">
    <property type="component" value="Unassembled WGS sequence"/>
</dbReference>
<protein>
    <recommendedName>
        <fullName evidence="3">CRAL-TRIO domain-containing protein</fullName>
    </recommendedName>
</protein>
<keyword evidence="2" id="KW-1185">Reference proteome</keyword>
<organism evidence="1 2">
    <name type="scientific">Cryptosporidium xiaoi</name>
    <dbReference type="NCBI Taxonomy" id="659607"/>
    <lineage>
        <taxon>Eukaryota</taxon>
        <taxon>Sar</taxon>
        <taxon>Alveolata</taxon>
        <taxon>Apicomplexa</taxon>
        <taxon>Conoidasida</taxon>
        <taxon>Coccidia</taxon>
        <taxon>Eucoccidiorida</taxon>
        <taxon>Eimeriorina</taxon>
        <taxon>Cryptosporidiidae</taxon>
        <taxon>Cryptosporidium</taxon>
    </lineage>
</organism>
<accession>A0AAV9Y2V6</accession>
<evidence type="ECO:0000313" key="1">
    <source>
        <dbReference type="EMBL" id="KAK6591179.1"/>
    </source>
</evidence>
<gene>
    <name evidence="1" type="ORF">RS030_101621</name>
</gene>
<comment type="caution">
    <text evidence="1">The sequence shown here is derived from an EMBL/GenBank/DDBJ whole genome shotgun (WGS) entry which is preliminary data.</text>
</comment>